<dbReference type="InterPro" id="IPR040564">
    <property type="entry name" value="CxC3-like"/>
</dbReference>
<organism evidence="3 4">
    <name type="scientific">Daphnia magna</name>
    <dbReference type="NCBI Taxonomy" id="35525"/>
    <lineage>
        <taxon>Eukaryota</taxon>
        <taxon>Metazoa</taxon>
        <taxon>Ecdysozoa</taxon>
        <taxon>Arthropoda</taxon>
        <taxon>Crustacea</taxon>
        <taxon>Branchiopoda</taxon>
        <taxon>Diplostraca</taxon>
        <taxon>Cladocera</taxon>
        <taxon>Anomopoda</taxon>
        <taxon>Daphniidae</taxon>
        <taxon>Daphnia</taxon>
    </lineage>
</organism>
<feature type="compositionally biased region" description="Basic and acidic residues" evidence="1">
    <location>
        <begin position="40"/>
        <end position="53"/>
    </location>
</feature>
<dbReference type="Pfam" id="PF18758">
    <property type="entry name" value="KDZ"/>
    <property type="match status" value="2"/>
</dbReference>
<name>A0ABQ9ZY08_9CRUS</name>
<dbReference type="PANTHER" id="PTHR33104:SF2">
    <property type="entry name" value="CXC3 LIKE CYSTEINE CLUSTER DOMAIN-CONTAINING PROTEIN"/>
    <property type="match status" value="1"/>
</dbReference>
<comment type="caution">
    <text evidence="3">The sequence shown here is derived from an EMBL/GenBank/DDBJ whole genome shotgun (WGS) entry which is preliminary data.</text>
</comment>
<feature type="compositionally biased region" description="Basic and acidic residues" evidence="1">
    <location>
        <begin position="1"/>
        <end position="13"/>
    </location>
</feature>
<gene>
    <name evidence="3" type="ORF">OUZ56_033566</name>
</gene>
<feature type="domain" description="CxC3 like cysteine cluster" evidence="2">
    <location>
        <begin position="261"/>
        <end position="371"/>
    </location>
</feature>
<evidence type="ECO:0000313" key="3">
    <source>
        <dbReference type="EMBL" id="KAK4017777.1"/>
    </source>
</evidence>
<feature type="compositionally biased region" description="Low complexity" evidence="1">
    <location>
        <begin position="26"/>
        <end position="37"/>
    </location>
</feature>
<evidence type="ECO:0000259" key="2">
    <source>
        <dbReference type="Pfam" id="PF18804"/>
    </source>
</evidence>
<dbReference type="EMBL" id="JAOYFB010000019">
    <property type="protein sequence ID" value="KAK4017777.1"/>
    <property type="molecule type" value="Genomic_DNA"/>
</dbReference>
<accession>A0ABQ9ZY08</accession>
<reference evidence="3 4" key="1">
    <citation type="journal article" date="2023" name="Nucleic Acids Res.">
        <title>The hologenome of Daphnia magna reveals possible DNA methylation and microbiome-mediated evolution of the host genome.</title>
        <authorList>
            <person name="Chaturvedi A."/>
            <person name="Li X."/>
            <person name="Dhandapani V."/>
            <person name="Marshall H."/>
            <person name="Kissane S."/>
            <person name="Cuenca-Cambronero M."/>
            <person name="Asole G."/>
            <person name="Calvet F."/>
            <person name="Ruiz-Romero M."/>
            <person name="Marangio P."/>
            <person name="Guigo R."/>
            <person name="Rago D."/>
            <person name="Mirbahai L."/>
            <person name="Eastwood N."/>
            <person name="Colbourne J.K."/>
            <person name="Zhou J."/>
            <person name="Mallon E."/>
            <person name="Orsini L."/>
        </authorList>
    </citation>
    <scope>NUCLEOTIDE SEQUENCE [LARGE SCALE GENOMIC DNA]</scope>
    <source>
        <strain evidence="3">LRV0_1</strain>
    </source>
</reference>
<dbReference type="InterPro" id="IPR040521">
    <property type="entry name" value="KDZ"/>
</dbReference>
<keyword evidence="4" id="KW-1185">Reference proteome</keyword>
<dbReference type="Proteomes" id="UP001234178">
    <property type="component" value="Unassembled WGS sequence"/>
</dbReference>
<protein>
    <recommendedName>
        <fullName evidence="2">CxC3 like cysteine cluster domain-containing protein</fullName>
    </recommendedName>
</protein>
<dbReference type="PANTHER" id="PTHR33104">
    <property type="entry name" value="SI:DKEY-29D5.2"/>
    <property type="match status" value="1"/>
</dbReference>
<feature type="region of interest" description="Disordered" evidence="1">
    <location>
        <begin position="873"/>
        <end position="892"/>
    </location>
</feature>
<feature type="region of interest" description="Disordered" evidence="1">
    <location>
        <begin position="1"/>
        <end position="78"/>
    </location>
</feature>
<sequence>MEKKAALSEQKKVERLKRKSEKRRMLSNPLNLPLRSLYGDFKDHEQDNDDKKPIQRPSKKQPQQGKITEHATSETKNASDNIILKTVEETQIQPEIQHGPESECTTFETADSQQQSLIEFPNIALEQLLDQMEVEASAELEAAQSSRNVFSCEKKKTADVEFAKAENMWEERQEEVYVTVLTSHASSGHERICDAVGCKNMLKDHHIRCEDCRHHYCWSCDNLIHYQSPFHKRIFYKNENSRVLDLKEFINSKGSLYQLAVPVPVFKPPACKGCLTSTQVSLVAGRQFSCVITSNGRFDLNSAAFYCEKCKFTGEAEMADYIMSGFWPPVPDKITFLVCSNLLNMCYHLKLLTPGTSERKFLECLSAMSTEGSRCPTVNGPMFAKASQAHEFTRHLVDTRVKNMDKLLCRVCVDLDTGEPALLSGHPDGNHKLTRTNRKNERPARAWYGNEVIPQKEEFQLLKESIDKVKPQSEKSIGSRQLCGNSEFQASKEVSMRYKSLDETGILMASCGHGVIHCAVNMYEVCHYWPWLKALGDNLKEFKPLFTEMYPFLSRLHGQAHAWYCQVLYFGHWRDGAAGTLGEETEQVFAWFSRYYSVTHTMSSSRRNDHLTAAIFYWNSRKEKGLANFITRRLVTALHRERFYSQRLEVYLKNRKIREEDLPGVQRALEKEARDYLSSKTRAPSHLTDLQNELEAIHFEVITVHDRISSVANSCKWRTKMRRRVTVLKTKAAKVINEINNISTEFKVTAEHFSEGVFPWNEANQLSFKENFKIVDCWMLRKRNAEQIVQSKKEMDQFLKCIERHTTSIKVEIDELNKEANSLDGLENRIHHAAINIKKSELTRLKVLHEDALCYGPYFNNSNPIPCSDSLFDDDEDSDVSDDSDEEEEIFL</sequence>
<proteinExistence type="predicted"/>
<evidence type="ECO:0000256" key="1">
    <source>
        <dbReference type="SAM" id="MobiDB-lite"/>
    </source>
</evidence>
<evidence type="ECO:0000313" key="4">
    <source>
        <dbReference type="Proteomes" id="UP001234178"/>
    </source>
</evidence>
<dbReference type="Pfam" id="PF18804">
    <property type="entry name" value="CxC3"/>
    <property type="match status" value="1"/>
</dbReference>